<sequence>MSLCRGGHTFQFSALLESQLPASVDTPVYRIMYEFEAELCVVQSCRTSASMYKFSRTLTAKRSLPQPLYLHHTLRVFPPTNIIADVNYNKVVYPNASNDLTLKLDGLKTENKHPRTAELWKLKTIAWRLVETTKTISPITSPHEVLLAQGLVSLARSCFVKGGSRTFPLTAIRRTWSSDSVPIHQPPGIAEMTAERKCACSFRATDGTEVNHSPRGNLVITQECAQHNRPQLAAETGVRRILETEFPVILSEPVVGVSWDKEAPPICRELSPSPPGYS</sequence>
<evidence type="ECO:0000313" key="3">
    <source>
        <dbReference type="Proteomes" id="UP000078240"/>
    </source>
</evidence>
<dbReference type="Pfam" id="PF13002">
    <property type="entry name" value="LDB19"/>
    <property type="match status" value="1"/>
</dbReference>
<reference evidence="2 3" key="1">
    <citation type="submission" date="2016-01" db="EMBL/GenBank/DDBJ databases">
        <title>Biosynthesis of antibiotic leucinostatins and their inhibition on Phytophthora in bio-control Purpureocillium lilacinum.</title>
        <authorList>
            <person name="Wang G."/>
            <person name="Liu Z."/>
            <person name="Lin R."/>
            <person name="Li E."/>
            <person name="Mao Z."/>
            <person name="Ling J."/>
            <person name="Yin W."/>
            <person name="Xie B."/>
        </authorList>
    </citation>
    <scope>NUCLEOTIDE SEQUENCE [LARGE SCALE GENOMIC DNA]</scope>
    <source>
        <strain evidence="2">PLBJ-1</strain>
    </source>
</reference>
<feature type="domain" description="LDB19 N-terminal" evidence="1">
    <location>
        <begin position="4"/>
        <end position="143"/>
    </location>
</feature>
<protein>
    <submittedName>
        <fullName evidence="2">Arrestin (Or S-antigen)</fullName>
    </submittedName>
</protein>
<gene>
    <name evidence="2" type="ORF">VFPBJ_11189</name>
</gene>
<comment type="caution">
    <text evidence="2">The sequence shown here is derived from an EMBL/GenBank/DDBJ whole genome shotgun (WGS) entry which is preliminary data.</text>
</comment>
<name>A0A179FKM2_PURLI</name>
<dbReference type="Proteomes" id="UP000078240">
    <property type="component" value="Unassembled WGS sequence"/>
</dbReference>
<organism evidence="2 3">
    <name type="scientific">Purpureocillium lilacinum</name>
    <name type="common">Paecilomyces lilacinus</name>
    <dbReference type="NCBI Taxonomy" id="33203"/>
    <lineage>
        <taxon>Eukaryota</taxon>
        <taxon>Fungi</taxon>
        <taxon>Dikarya</taxon>
        <taxon>Ascomycota</taxon>
        <taxon>Pezizomycotina</taxon>
        <taxon>Sordariomycetes</taxon>
        <taxon>Hypocreomycetidae</taxon>
        <taxon>Hypocreales</taxon>
        <taxon>Ophiocordycipitaceae</taxon>
        <taxon>Purpureocillium</taxon>
    </lineage>
</organism>
<dbReference type="AlphaFoldDB" id="A0A179FKM2"/>
<dbReference type="InterPro" id="IPR024391">
    <property type="entry name" value="LDB19_N"/>
</dbReference>
<proteinExistence type="predicted"/>
<evidence type="ECO:0000259" key="1">
    <source>
        <dbReference type="Pfam" id="PF13002"/>
    </source>
</evidence>
<accession>A0A179FKM2</accession>
<evidence type="ECO:0000313" key="2">
    <source>
        <dbReference type="EMBL" id="OAQ65559.1"/>
    </source>
</evidence>
<dbReference type="EMBL" id="LSBH01000015">
    <property type="protein sequence ID" value="OAQ65559.1"/>
    <property type="molecule type" value="Genomic_DNA"/>
</dbReference>